<evidence type="ECO:0000259" key="2">
    <source>
        <dbReference type="PROSITE" id="PS50234"/>
    </source>
</evidence>
<dbReference type="PROSITE" id="PS50234">
    <property type="entry name" value="VWFA"/>
    <property type="match status" value="1"/>
</dbReference>
<dbReference type="CDD" id="cd00198">
    <property type="entry name" value="vWFA"/>
    <property type="match status" value="1"/>
</dbReference>
<evidence type="ECO:0000256" key="1">
    <source>
        <dbReference type="SAM" id="Phobius"/>
    </source>
</evidence>
<organism evidence="3 4">
    <name type="scientific">Candidatus Terrybacteria bacterium RIFCSPLOWO2_01_FULL_40_23</name>
    <dbReference type="NCBI Taxonomy" id="1802366"/>
    <lineage>
        <taxon>Bacteria</taxon>
        <taxon>Candidatus Terryibacteriota</taxon>
    </lineage>
</organism>
<dbReference type="EMBL" id="MHSW01000032">
    <property type="protein sequence ID" value="OHA50624.1"/>
    <property type="molecule type" value="Genomic_DNA"/>
</dbReference>
<sequence>MFFRDPSVLLIILIFIPCFGAISFIAFKKQRYLANKLGFSLELGFFSILRRIVFASVIVSLLALGLAQPRLPTTQSVPIRSDTQIAFLFDVSVSMAGSKEPNPCIAAEGPCNIPEDAMLRIDRTKRIIKDVMGSLGIVSVAAYGFSNKIVWQMPFTYSPQLELLDNGLTAGSLQAACDNREMCTNWWMALLAATKEFDPNKKNKIIVLLTDGDSEAFLDEGTNQTLKRLNIKVFSVSIGNNSERIWLYDDNGNTTGYYSKSLPVKDDVLRFVAENSGGRFFTENEADGLAPAILANIGSYTQATLITSRGDLVLSRIFFFAAMVALMLFVLRYVTGVRFTFKKSSLSNKK</sequence>
<feature type="transmembrane region" description="Helical" evidence="1">
    <location>
        <begin position="317"/>
        <end position="341"/>
    </location>
</feature>
<name>A0A1G2PQM4_9BACT</name>
<feature type="domain" description="VWFA" evidence="2">
    <location>
        <begin position="84"/>
        <end position="297"/>
    </location>
</feature>
<accession>A0A1G2PQM4</accession>
<feature type="transmembrane region" description="Helical" evidence="1">
    <location>
        <begin position="6"/>
        <end position="27"/>
    </location>
</feature>
<dbReference type="AlphaFoldDB" id="A0A1G2PQM4"/>
<dbReference type="SUPFAM" id="SSF53300">
    <property type="entry name" value="vWA-like"/>
    <property type="match status" value="1"/>
</dbReference>
<evidence type="ECO:0000313" key="4">
    <source>
        <dbReference type="Proteomes" id="UP000176951"/>
    </source>
</evidence>
<proteinExistence type="predicted"/>
<reference evidence="3 4" key="1">
    <citation type="journal article" date="2016" name="Nat. Commun.">
        <title>Thousands of microbial genomes shed light on interconnected biogeochemical processes in an aquifer system.</title>
        <authorList>
            <person name="Anantharaman K."/>
            <person name="Brown C.T."/>
            <person name="Hug L.A."/>
            <person name="Sharon I."/>
            <person name="Castelle C.J."/>
            <person name="Probst A.J."/>
            <person name="Thomas B.C."/>
            <person name="Singh A."/>
            <person name="Wilkins M.J."/>
            <person name="Karaoz U."/>
            <person name="Brodie E.L."/>
            <person name="Williams K.H."/>
            <person name="Hubbard S.S."/>
            <person name="Banfield J.F."/>
        </authorList>
    </citation>
    <scope>NUCLEOTIDE SEQUENCE [LARGE SCALE GENOMIC DNA]</scope>
</reference>
<dbReference type="InterPro" id="IPR002035">
    <property type="entry name" value="VWF_A"/>
</dbReference>
<gene>
    <name evidence="3" type="ORF">A3A97_04195</name>
</gene>
<dbReference type="Proteomes" id="UP000176951">
    <property type="component" value="Unassembled WGS sequence"/>
</dbReference>
<dbReference type="Gene3D" id="3.40.50.410">
    <property type="entry name" value="von Willebrand factor, type A domain"/>
    <property type="match status" value="1"/>
</dbReference>
<evidence type="ECO:0000313" key="3">
    <source>
        <dbReference type="EMBL" id="OHA50624.1"/>
    </source>
</evidence>
<protein>
    <recommendedName>
        <fullName evidence="2">VWFA domain-containing protein</fullName>
    </recommendedName>
</protein>
<comment type="caution">
    <text evidence="3">The sequence shown here is derived from an EMBL/GenBank/DDBJ whole genome shotgun (WGS) entry which is preliminary data.</text>
</comment>
<keyword evidence="1" id="KW-0812">Transmembrane</keyword>
<keyword evidence="1" id="KW-0472">Membrane</keyword>
<feature type="transmembrane region" description="Helical" evidence="1">
    <location>
        <begin position="48"/>
        <end position="67"/>
    </location>
</feature>
<dbReference type="InterPro" id="IPR036465">
    <property type="entry name" value="vWFA_dom_sf"/>
</dbReference>
<keyword evidence="1" id="KW-1133">Transmembrane helix</keyword>